<dbReference type="SMART" id="SM00966">
    <property type="entry name" value="SpoVT_AbrB"/>
    <property type="match status" value="1"/>
</dbReference>
<reference evidence="3 4" key="1">
    <citation type="submission" date="2024-01" db="EMBL/GenBank/DDBJ databases">
        <title>Multi-omics insights into the function and evolution of sodium benzoate biodegradation pathways in Benzoatithermus flavus gen. nov., sp. nov. from hot spring.</title>
        <authorList>
            <person name="Hu C.-J."/>
            <person name="Li W.-J."/>
        </authorList>
    </citation>
    <scope>NUCLEOTIDE SEQUENCE [LARGE SCALE GENOMIC DNA]</scope>
    <source>
        <strain evidence="3 4">SYSU G07066</strain>
    </source>
</reference>
<dbReference type="Proteomes" id="UP001375743">
    <property type="component" value="Unassembled WGS sequence"/>
</dbReference>
<dbReference type="RefSeq" id="WP_418159680.1">
    <property type="nucleotide sequence ID" value="NZ_JBBLZC010000010.1"/>
</dbReference>
<dbReference type="EMBL" id="JBBLZC010000010">
    <property type="protein sequence ID" value="MEK0083836.1"/>
    <property type="molecule type" value="Genomic_DNA"/>
</dbReference>
<dbReference type="GO" id="GO:0003677">
    <property type="term" value="F:DNA binding"/>
    <property type="evidence" value="ECO:0007669"/>
    <property type="project" value="UniProtKB-KW"/>
</dbReference>
<keyword evidence="4" id="KW-1185">Reference proteome</keyword>
<comment type="caution">
    <text evidence="3">The sequence shown here is derived from an EMBL/GenBank/DDBJ whole genome shotgun (WGS) entry which is preliminary data.</text>
</comment>
<dbReference type="PROSITE" id="PS51740">
    <property type="entry name" value="SPOVT_ABRB"/>
    <property type="match status" value="1"/>
</dbReference>
<proteinExistence type="predicted"/>
<evidence type="ECO:0000259" key="2">
    <source>
        <dbReference type="PROSITE" id="PS51740"/>
    </source>
</evidence>
<dbReference type="InterPro" id="IPR007159">
    <property type="entry name" value="SpoVT-AbrB_dom"/>
</dbReference>
<name>A0ABU8XSH3_9PROT</name>
<sequence length="82" mass="9237">MGHQRLKLGENGRISIPAAYRKELGLEPGDELILRVDEGELRITSAKLALERARRLIARYVPAEDDLAQSLIDDRRAEAARE</sequence>
<keyword evidence="1 3" id="KW-0238">DNA-binding</keyword>
<evidence type="ECO:0000313" key="3">
    <source>
        <dbReference type="EMBL" id="MEK0083836.1"/>
    </source>
</evidence>
<dbReference type="Pfam" id="PF04014">
    <property type="entry name" value="MazE_antitoxin"/>
    <property type="match status" value="1"/>
</dbReference>
<organism evidence="3 4">
    <name type="scientific">Benzoatithermus flavus</name>
    <dbReference type="NCBI Taxonomy" id="3108223"/>
    <lineage>
        <taxon>Bacteria</taxon>
        <taxon>Pseudomonadati</taxon>
        <taxon>Pseudomonadota</taxon>
        <taxon>Alphaproteobacteria</taxon>
        <taxon>Geminicoccales</taxon>
        <taxon>Geminicoccaceae</taxon>
        <taxon>Benzoatithermus</taxon>
    </lineage>
</organism>
<evidence type="ECO:0000256" key="1">
    <source>
        <dbReference type="PROSITE-ProRule" id="PRU01076"/>
    </source>
</evidence>
<gene>
    <name evidence="3" type="ORF">U1T56_11805</name>
</gene>
<dbReference type="InterPro" id="IPR037914">
    <property type="entry name" value="SpoVT-AbrB_sf"/>
</dbReference>
<dbReference type="SUPFAM" id="SSF89447">
    <property type="entry name" value="AbrB/MazE/MraZ-like"/>
    <property type="match status" value="1"/>
</dbReference>
<feature type="domain" description="SpoVT-AbrB" evidence="2">
    <location>
        <begin position="3"/>
        <end position="48"/>
    </location>
</feature>
<accession>A0ABU8XSH3</accession>
<dbReference type="NCBIfam" id="TIGR01439">
    <property type="entry name" value="lp_hng_hel_AbrB"/>
    <property type="match status" value="1"/>
</dbReference>
<evidence type="ECO:0000313" key="4">
    <source>
        <dbReference type="Proteomes" id="UP001375743"/>
    </source>
</evidence>
<dbReference type="Gene3D" id="2.10.260.10">
    <property type="match status" value="1"/>
</dbReference>
<protein>
    <submittedName>
        <fullName evidence="3">AbrB/MazE/SpoVT family DNA-binding domain-containing protein</fullName>
    </submittedName>
</protein>